<evidence type="ECO:0000313" key="8">
    <source>
        <dbReference type="Proteomes" id="UP000765507"/>
    </source>
</evidence>
<keyword evidence="2" id="KW-0732">Signal</keyword>
<dbReference type="Gene3D" id="2.10.25.10">
    <property type="entry name" value="Laminin"/>
    <property type="match status" value="1"/>
</dbReference>
<dbReference type="EMBL" id="JAHGAV010000006">
    <property type="protein sequence ID" value="KAG6940215.1"/>
    <property type="molecule type" value="Genomic_DNA"/>
</dbReference>
<dbReference type="InterPro" id="IPR000152">
    <property type="entry name" value="EGF-type_Asp/Asn_hydroxyl_site"/>
</dbReference>
<evidence type="ECO:0000259" key="6">
    <source>
        <dbReference type="PROSITE" id="PS50026"/>
    </source>
</evidence>
<dbReference type="InterPro" id="IPR018097">
    <property type="entry name" value="EGF_Ca-bd_CS"/>
</dbReference>
<dbReference type="AlphaFoldDB" id="A0A8T1THC6"/>
<evidence type="ECO:0000313" key="7">
    <source>
        <dbReference type="EMBL" id="KAG6940215.1"/>
    </source>
</evidence>
<feature type="disulfide bond" evidence="5">
    <location>
        <begin position="28"/>
        <end position="37"/>
    </location>
</feature>
<accession>A0A8T1THC6</accession>
<keyword evidence="4 5" id="KW-1015">Disulfide bond</keyword>
<dbReference type="SMART" id="SM00181">
    <property type="entry name" value="EGF"/>
    <property type="match status" value="1"/>
</dbReference>
<evidence type="ECO:0000256" key="1">
    <source>
        <dbReference type="ARBA" id="ARBA00022536"/>
    </source>
</evidence>
<name>A0A8T1THC6_CHESE</name>
<feature type="non-terminal residue" evidence="7">
    <location>
        <position position="1"/>
    </location>
</feature>
<dbReference type="PROSITE" id="PS01187">
    <property type="entry name" value="EGF_CA"/>
    <property type="match status" value="1"/>
</dbReference>
<dbReference type="PRINTS" id="PR00010">
    <property type="entry name" value="EGFBLOOD"/>
</dbReference>
<dbReference type="SMART" id="SM00179">
    <property type="entry name" value="EGF_CA"/>
    <property type="match status" value="1"/>
</dbReference>
<reference evidence="7 8" key="1">
    <citation type="journal article" date="2020" name="G3 (Bethesda)">
        <title>Draft Genome of the Common Snapping Turtle, Chelydra serpentina, a Model for Phenotypic Plasticity in Reptiles.</title>
        <authorList>
            <person name="Das D."/>
            <person name="Singh S.K."/>
            <person name="Bierstedt J."/>
            <person name="Erickson A."/>
            <person name="Galli G.L.J."/>
            <person name="Crossley D.A. 2nd"/>
            <person name="Rhen T."/>
        </authorList>
    </citation>
    <scope>NUCLEOTIDE SEQUENCE [LARGE SCALE GENOMIC DNA]</scope>
    <source>
        <strain evidence="7">KW</strain>
    </source>
</reference>
<evidence type="ECO:0000256" key="4">
    <source>
        <dbReference type="ARBA" id="ARBA00023157"/>
    </source>
</evidence>
<dbReference type="SUPFAM" id="SSF57196">
    <property type="entry name" value="EGF/Laminin"/>
    <property type="match status" value="1"/>
</dbReference>
<dbReference type="GO" id="GO:0005509">
    <property type="term" value="F:calcium ion binding"/>
    <property type="evidence" value="ECO:0007669"/>
    <property type="project" value="InterPro"/>
</dbReference>
<dbReference type="PROSITE" id="PS50026">
    <property type="entry name" value="EGF_3"/>
    <property type="match status" value="1"/>
</dbReference>
<dbReference type="CDD" id="cd00054">
    <property type="entry name" value="EGF_CA"/>
    <property type="match status" value="1"/>
</dbReference>
<comment type="caution">
    <text evidence="5">Lacks conserved residue(s) required for the propagation of feature annotation.</text>
</comment>
<dbReference type="PROSITE" id="PS00010">
    <property type="entry name" value="ASX_HYDROXYL"/>
    <property type="match status" value="1"/>
</dbReference>
<feature type="domain" description="EGF-like" evidence="6">
    <location>
        <begin position="2"/>
        <end position="38"/>
    </location>
</feature>
<comment type="caution">
    <text evidence="7">The sequence shown here is derived from an EMBL/GenBank/DDBJ whole genome shotgun (WGS) entry which is preliminary data.</text>
</comment>
<gene>
    <name evidence="7" type="ORF">G0U57_018718</name>
</gene>
<dbReference type="InterPro" id="IPR001881">
    <property type="entry name" value="EGF-like_Ca-bd_dom"/>
</dbReference>
<dbReference type="PROSITE" id="PS00022">
    <property type="entry name" value="EGF_1"/>
    <property type="match status" value="1"/>
</dbReference>
<evidence type="ECO:0000256" key="3">
    <source>
        <dbReference type="ARBA" id="ARBA00022737"/>
    </source>
</evidence>
<dbReference type="PANTHER" id="PTHR12916:SF4">
    <property type="entry name" value="UNINFLATABLE, ISOFORM C"/>
    <property type="match status" value="1"/>
</dbReference>
<organism evidence="7 8">
    <name type="scientific">Chelydra serpentina</name>
    <name type="common">Snapping turtle</name>
    <name type="synonym">Testudo serpentina</name>
    <dbReference type="NCBI Taxonomy" id="8475"/>
    <lineage>
        <taxon>Eukaryota</taxon>
        <taxon>Metazoa</taxon>
        <taxon>Chordata</taxon>
        <taxon>Craniata</taxon>
        <taxon>Vertebrata</taxon>
        <taxon>Euteleostomi</taxon>
        <taxon>Archelosauria</taxon>
        <taxon>Testudinata</taxon>
        <taxon>Testudines</taxon>
        <taxon>Cryptodira</taxon>
        <taxon>Durocryptodira</taxon>
        <taxon>Americhelydia</taxon>
        <taxon>Chelydroidea</taxon>
        <taxon>Chelydridae</taxon>
        <taxon>Chelydra</taxon>
    </lineage>
</organism>
<proteinExistence type="predicted"/>
<dbReference type="OrthoDB" id="4062651at2759"/>
<evidence type="ECO:0000256" key="5">
    <source>
        <dbReference type="PROSITE-ProRule" id="PRU00076"/>
    </source>
</evidence>
<dbReference type="PANTHER" id="PTHR12916">
    <property type="entry name" value="CYTOCHROME C OXIDASE POLYPEPTIDE VIC-2"/>
    <property type="match status" value="1"/>
</dbReference>
<dbReference type="Proteomes" id="UP000765507">
    <property type="component" value="Unassembled WGS sequence"/>
</dbReference>
<dbReference type="InterPro" id="IPR000742">
    <property type="entry name" value="EGF"/>
</dbReference>
<evidence type="ECO:0000256" key="2">
    <source>
        <dbReference type="ARBA" id="ARBA00022729"/>
    </source>
</evidence>
<keyword evidence="3" id="KW-0677">Repeat</keyword>
<keyword evidence="8" id="KW-1185">Reference proteome</keyword>
<sequence>MEIDECGSNPCKHGGTCMDSIGHFKCTCLIGFEGEKCELDIDACLFYNISCTSEELCVDRPHGLNYTCLLPCIENTE</sequence>
<dbReference type="PROSITE" id="PS01186">
    <property type="entry name" value="EGF_2"/>
    <property type="match status" value="1"/>
</dbReference>
<protein>
    <recommendedName>
        <fullName evidence="6">EGF-like domain-containing protein</fullName>
    </recommendedName>
</protein>
<dbReference type="Pfam" id="PF00008">
    <property type="entry name" value="EGF"/>
    <property type="match status" value="1"/>
</dbReference>
<keyword evidence="1 5" id="KW-0245">EGF-like domain</keyword>
<dbReference type="FunFam" id="2.10.25.10:FF:000162">
    <property type="entry name" value="Coagulation factor X (Predicted)"/>
    <property type="match status" value="1"/>
</dbReference>